<organism evidence="1 2">
    <name type="scientific">Pseudoxanthomonas japonensis</name>
    <dbReference type="NCBI Taxonomy" id="69284"/>
    <lineage>
        <taxon>Bacteria</taxon>
        <taxon>Pseudomonadati</taxon>
        <taxon>Pseudomonadota</taxon>
        <taxon>Gammaproteobacteria</taxon>
        <taxon>Lysobacterales</taxon>
        <taxon>Lysobacteraceae</taxon>
        <taxon>Pseudoxanthomonas</taxon>
    </lineage>
</organism>
<dbReference type="InterPro" id="IPR017437">
    <property type="entry name" value="ATP-NAD_kinase_PpnK-typ_C"/>
</dbReference>
<evidence type="ECO:0000313" key="2">
    <source>
        <dbReference type="Proteomes" id="UP000781710"/>
    </source>
</evidence>
<dbReference type="InterPro" id="IPR016064">
    <property type="entry name" value="NAD/diacylglycerol_kinase_sf"/>
</dbReference>
<protein>
    <submittedName>
        <fullName evidence="1">Sugar kinase</fullName>
    </submittedName>
</protein>
<evidence type="ECO:0000313" key="1">
    <source>
        <dbReference type="EMBL" id="KAF1720337.1"/>
    </source>
</evidence>
<keyword evidence="1" id="KW-0418">Kinase</keyword>
<dbReference type="Gene3D" id="2.60.200.30">
    <property type="entry name" value="Probable inorganic polyphosphate/atp-NAD kinase, domain 2"/>
    <property type="match status" value="1"/>
</dbReference>
<keyword evidence="2" id="KW-1185">Reference proteome</keyword>
<dbReference type="RefSeq" id="WP_162339365.1">
    <property type="nucleotide sequence ID" value="NZ_JBHSRQ010000026.1"/>
</dbReference>
<dbReference type="SUPFAM" id="SSF111331">
    <property type="entry name" value="NAD kinase/diacylglycerol kinase-like"/>
    <property type="match status" value="1"/>
</dbReference>
<accession>A0ABQ6ZCB9</accession>
<gene>
    <name evidence="1" type="ORF">CSC78_18620</name>
</gene>
<keyword evidence="1" id="KW-0808">Transferase</keyword>
<name>A0ABQ6ZCB9_9GAMM</name>
<sequence>MDALQHRIILVTRRTRLEDLVARLNTVEQARFYVEHLGADFSDYETEHAVYHRAVASAESTLRLYGRVQRLERGLVPNFLFPPDCLVVVIGQDGLVANTLKYLNGQPVIGVNPEPQRWDGVLLPFKMQDLKALIPEAQSGKRPTRSVTMARVRLSDGQELHAVNDLFIGPRSHVSARYTIEMDGRREAHSSSGIIVSTGMGSTGWFRSLLTGALAMAGPASSEELKLLQHAGFPWESNHLYFTVREPFPSRSSQAELVFGRIERGTSLQLTSSMPDYGVIFSDGVESDFLEFNSGIRADVGISQKSGTLVQ</sequence>
<reference evidence="1 2" key="1">
    <citation type="submission" date="2017-10" db="EMBL/GenBank/DDBJ databases">
        <title>Whole genome sequencing of members of genus Pseudoxanthomonas.</title>
        <authorList>
            <person name="Kumar S."/>
            <person name="Bansal K."/>
            <person name="Kaur A."/>
            <person name="Patil P."/>
            <person name="Sharma S."/>
            <person name="Patil P.B."/>
        </authorList>
    </citation>
    <scope>NUCLEOTIDE SEQUENCE [LARGE SCALE GENOMIC DNA]</scope>
    <source>
        <strain evidence="1 2">DSM 17109</strain>
    </source>
</reference>
<dbReference type="Proteomes" id="UP000781710">
    <property type="component" value="Unassembled WGS sequence"/>
</dbReference>
<comment type="caution">
    <text evidence="1">The sequence shown here is derived from an EMBL/GenBank/DDBJ whole genome shotgun (WGS) entry which is preliminary data.</text>
</comment>
<proteinExistence type="predicted"/>
<dbReference type="GO" id="GO:0016301">
    <property type="term" value="F:kinase activity"/>
    <property type="evidence" value="ECO:0007669"/>
    <property type="project" value="UniProtKB-KW"/>
</dbReference>
<dbReference type="EMBL" id="PDWW01000046">
    <property type="protein sequence ID" value="KAF1720337.1"/>
    <property type="molecule type" value="Genomic_DNA"/>
</dbReference>